<organism evidence="1 2">
    <name type="scientific">Peptoniphilus ovalis</name>
    <dbReference type="NCBI Taxonomy" id="2841503"/>
    <lineage>
        <taxon>Bacteria</taxon>
        <taxon>Bacillati</taxon>
        <taxon>Bacillota</taxon>
        <taxon>Tissierellia</taxon>
        <taxon>Tissierellales</taxon>
        <taxon>Peptoniphilaceae</taxon>
        <taxon>Peptoniphilus</taxon>
    </lineage>
</organism>
<proteinExistence type="predicted"/>
<name>A0ABS6FG53_9FIRM</name>
<gene>
    <name evidence="1" type="ORF">KQI68_01500</name>
</gene>
<dbReference type="Proteomes" id="UP000783742">
    <property type="component" value="Unassembled WGS sequence"/>
</dbReference>
<sequence>MNFNFYGNKKNKKLLVLSPIFSNDENFKDIIELFSDYYIIMPDFVNRDRKFKSFKLDAIKIQDYLLSMGINEIEYGIGFSYGSNIFLNLISFKKIKFKNITLDGLITFKFNKLIRKALSVKLKSYRKDFLKGNVNIEKIYDRFPGMYEIFKDIIGNLDDKSIENIVNESLNFIMPPVPNEEDIKFIFGERDPNLKNINRIKKNYPNSKILKITGCTHVNFIFQKPEKFLEVMEK</sequence>
<comment type="caution">
    <text evidence="1">The sequence shown here is derived from an EMBL/GenBank/DDBJ whole genome shotgun (WGS) entry which is preliminary data.</text>
</comment>
<evidence type="ECO:0000313" key="2">
    <source>
        <dbReference type="Proteomes" id="UP000783742"/>
    </source>
</evidence>
<accession>A0ABS6FG53</accession>
<dbReference type="RefSeq" id="WP_216548284.1">
    <property type="nucleotide sequence ID" value="NZ_JAHLQO010000001.1"/>
</dbReference>
<evidence type="ECO:0000313" key="1">
    <source>
        <dbReference type="EMBL" id="MBU5668507.1"/>
    </source>
</evidence>
<dbReference type="EMBL" id="JAHLQO010000001">
    <property type="protein sequence ID" value="MBU5668507.1"/>
    <property type="molecule type" value="Genomic_DNA"/>
</dbReference>
<keyword evidence="2" id="KW-1185">Reference proteome</keyword>
<protein>
    <recommendedName>
        <fullName evidence="3">Alpha/beta hydrolase family</fullName>
    </recommendedName>
</protein>
<evidence type="ECO:0008006" key="3">
    <source>
        <dbReference type="Google" id="ProtNLM"/>
    </source>
</evidence>
<reference evidence="1 2" key="1">
    <citation type="submission" date="2021-06" db="EMBL/GenBank/DDBJ databases">
        <authorList>
            <person name="Sun Q."/>
            <person name="Li D."/>
        </authorList>
    </citation>
    <scope>NUCLEOTIDE SEQUENCE [LARGE SCALE GENOMIC DNA]</scope>
    <source>
        <strain evidence="1 2">MSJ-1</strain>
    </source>
</reference>